<dbReference type="InterPro" id="IPR001525">
    <property type="entry name" value="C5_MeTfrase"/>
</dbReference>
<evidence type="ECO:0000256" key="1">
    <source>
        <dbReference type="ARBA" id="ARBA00011975"/>
    </source>
</evidence>
<dbReference type="Pfam" id="PF00145">
    <property type="entry name" value="DNA_methylase"/>
    <property type="match status" value="2"/>
</dbReference>
<protein>
    <recommendedName>
        <fullName evidence="1">DNA (cytosine-5-)-methyltransferase</fullName>
        <ecNumber evidence="1">2.1.1.37</ecNumber>
    </recommendedName>
</protein>
<dbReference type="GO" id="GO:0008168">
    <property type="term" value="F:methyltransferase activity"/>
    <property type="evidence" value="ECO:0007669"/>
    <property type="project" value="UniProtKB-KW"/>
</dbReference>
<evidence type="ECO:0000256" key="2">
    <source>
        <dbReference type="ARBA" id="ARBA00022603"/>
    </source>
</evidence>
<dbReference type="SUPFAM" id="SSF53335">
    <property type="entry name" value="S-adenosyl-L-methionine-dependent methyltransferases"/>
    <property type="match status" value="1"/>
</dbReference>
<evidence type="ECO:0000313" key="7">
    <source>
        <dbReference type="EMBL" id="GHJ28597.1"/>
    </source>
</evidence>
<comment type="caution">
    <text evidence="7">The sequence shown here is derived from an EMBL/GenBank/DDBJ whole genome shotgun (WGS) entry which is preliminary data.</text>
</comment>
<sequence length="501" mass="55609">METHPVPRSIHLLCGAGGDATGLLEAGFEPILGINHWQTAVDTFELNHPTAAARCADIQNYPMRWLPKALVLWASVICTEISPAGGKKRPDPVQDALFEEEEQWRELPPEAFEMTRVTAWCVLRAAEAKRFPCVVVENVVEFVTDWILFPEWIRAMKKLGYRVQIVSVSSAHIGSKTNPYAPQWRDRVYLVFTLTGVRRPDLAPRPLAYCVECGRDVKARQSWRDPRVKVGKYGVQYDYRCPNTRCGHALVEPYVRPASDVIMWDDIGQRIGDRAKPLVPNTMRRIAAGLAKFPYDPSVVTLTHGKDGTDRAFAPHTRPLPTRTAKLGEALLVPVGGSWNDTASSAAEPMRTRTTRESEALVTVDPFIVEFRNNCDAAPIDAPLSTIATARHHGLVVPDGDIRSRARDTLVIPYRKAAPKTAAEPLHTLSTRDSAAVLRSAPAIEDCYFRMLQPREQLSAQRFPGTYEVVGSKAAQTQQAGNAVSVNVARWIGERLKPVLA</sequence>
<evidence type="ECO:0000256" key="3">
    <source>
        <dbReference type="ARBA" id="ARBA00022679"/>
    </source>
</evidence>
<reference evidence="7" key="1">
    <citation type="submission" date="2024-05" db="EMBL/GenBank/DDBJ databases">
        <title>Whole genome shotgun sequence of Streptomyces hygroscopicus NBRC 113678.</title>
        <authorList>
            <person name="Komaki H."/>
            <person name="Tamura T."/>
        </authorList>
    </citation>
    <scope>NUCLEOTIDE SEQUENCE</scope>
    <source>
        <strain evidence="7">N11-34</strain>
    </source>
</reference>
<dbReference type="PROSITE" id="PS00095">
    <property type="entry name" value="C5_MTASE_2"/>
    <property type="match status" value="1"/>
</dbReference>
<dbReference type="PANTHER" id="PTHR10629:SF52">
    <property type="entry name" value="DNA (CYTOSINE-5)-METHYLTRANSFERASE 1"/>
    <property type="match status" value="1"/>
</dbReference>
<dbReference type="Gene3D" id="3.40.50.150">
    <property type="entry name" value="Vaccinia Virus protein VP39"/>
    <property type="match status" value="1"/>
</dbReference>
<dbReference type="PANTHER" id="PTHR10629">
    <property type="entry name" value="CYTOSINE-SPECIFIC METHYLTRANSFERASE"/>
    <property type="match status" value="1"/>
</dbReference>
<dbReference type="EC" id="2.1.1.37" evidence="1"/>
<proteinExistence type="inferred from homology"/>
<dbReference type="Proteomes" id="UP001054854">
    <property type="component" value="Unassembled WGS sequence"/>
</dbReference>
<dbReference type="PROSITE" id="PS51679">
    <property type="entry name" value="SAM_MT_C5"/>
    <property type="match status" value="1"/>
</dbReference>
<keyword evidence="4 6" id="KW-0949">S-adenosyl-L-methionine</keyword>
<evidence type="ECO:0000313" key="8">
    <source>
        <dbReference type="Proteomes" id="UP001054854"/>
    </source>
</evidence>
<keyword evidence="5" id="KW-0680">Restriction system</keyword>
<dbReference type="EMBL" id="BNEK01000003">
    <property type="protein sequence ID" value="GHJ28597.1"/>
    <property type="molecule type" value="Genomic_DNA"/>
</dbReference>
<organism evidence="7 8">
    <name type="scientific">Streptomyces hygroscopicus</name>
    <dbReference type="NCBI Taxonomy" id="1912"/>
    <lineage>
        <taxon>Bacteria</taxon>
        <taxon>Bacillati</taxon>
        <taxon>Actinomycetota</taxon>
        <taxon>Actinomycetes</taxon>
        <taxon>Kitasatosporales</taxon>
        <taxon>Streptomycetaceae</taxon>
        <taxon>Streptomyces</taxon>
        <taxon>Streptomyces violaceusniger group</taxon>
    </lineage>
</organism>
<accession>A0ABQ3TYY8</accession>
<name>A0ABQ3TYY8_STRHY</name>
<dbReference type="Gene3D" id="3.90.120.10">
    <property type="entry name" value="DNA Methylase, subunit A, domain 2"/>
    <property type="match status" value="1"/>
</dbReference>
<dbReference type="GO" id="GO:0032259">
    <property type="term" value="P:methylation"/>
    <property type="evidence" value="ECO:0007669"/>
    <property type="project" value="UniProtKB-KW"/>
</dbReference>
<evidence type="ECO:0000256" key="6">
    <source>
        <dbReference type="PROSITE-ProRule" id="PRU01016"/>
    </source>
</evidence>
<dbReference type="InterPro" id="IPR029063">
    <property type="entry name" value="SAM-dependent_MTases_sf"/>
</dbReference>
<evidence type="ECO:0000256" key="5">
    <source>
        <dbReference type="ARBA" id="ARBA00022747"/>
    </source>
</evidence>
<dbReference type="InterPro" id="IPR050390">
    <property type="entry name" value="C5-Methyltransferase"/>
</dbReference>
<dbReference type="InterPro" id="IPR031303">
    <property type="entry name" value="C5_meth_CS"/>
</dbReference>
<feature type="active site" evidence="6">
    <location>
        <position position="78"/>
    </location>
</feature>
<comment type="similarity">
    <text evidence="6">Belongs to the class I-like SAM-binding methyltransferase superfamily. C5-methyltransferase family.</text>
</comment>
<gene>
    <name evidence="7" type="primary">dcm</name>
    <name evidence="7" type="ORF">TPA0910_30300</name>
</gene>
<evidence type="ECO:0000256" key="4">
    <source>
        <dbReference type="ARBA" id="ARBA00022691"/>
    </source>
</evidence>
<keyword evidence="2 6" id="KW-0489">Methyltransferase</keyword>
<keyword evidence="8" id="KW-1185">Reference proteome</keyword>
<keyword evidence="3 6" id="KW-0808">Transferase</keyword>